<accession>A0A6F8YTS1</accession>
<evidence type="ECO:0000313" key="1">
    <source>
        <dbReference type="EMBL" id="BCB89338.1"/>
    </source>
</evidence>
<gene>
    <name evidence="1" type="ORF">Psuf_066510</name>
</gene>
<reference evidence="1 2" key="2">
    <citation type="submission" date="2020-03" db="EMBL/GenBank/DDBJ databases">
        <authorList>
            <person name="Ichikawa N."/>
            <person name="Kimura A."/>
            <person name="Kitahashi Y."/>
            <person name="Uohara A."/>
        </authorList>
    </citation>
    <scope>NUCLEOTIDE SEQUENCE [LARGE SCALE GENOMIC DNA]</scope>
    <source>
        <strain evidence="1 2">NBRC 105367</strain>
    </source>
</reference>
<sequence length="207" mass="20717">MCGNNPIHPLLEVGEWDVEGACVPRVGCPVTFVRSCEVSAHAGIPAAIASASVMSGAASSTSRALPRIDAAGCHLRYLHREDRSGCPSGVDQRVAVAKVAGDEVGAEPLDCPRPVGRGARTSAGGGLPERVEALCARAGDLAGAGDTRDALLAWLSEVAACAVAIGGLAVALTHDTPSGADPAHDHCAAWAVAGVSPRGCAVRCVAG</sequence>
<dbReference type="AlphaFoldDB" id="A0A6F8YTS1"/>
<name>A0A6F8YTS1_9ACTN</name>
<protein>
    <submittedName>
        <fullName evidence="1">Uncharacterized protein</fullName>
    </submittedName>
</protein>
<organism evidence="1 2">
    <name type="scientific">Phytohabitans suffuscus</name>
    <dbReference type="NCBI Taxonomy" id="624315"/>
    <lineage>
        <taxon>Bacteria</taxon>
        <taxon>Bacillati</taxon>
        <taxon>Actinomycetota</taxon>
        <taxon>Actinomycetes</taxon>
        <taxon>Micromonosporales</taxon>
        <taxon>Micromonosporaceae</taxon>
    </lineage>
</organism>
<keyword evidence="2" id="KW-1185">Reference proteome</keyword>
<dbReference type="KEGG" id="psuu:Psuf_066510"/>
<dbReference type="Proteomes" id="UP000503011">
    <property type="component" value="Chromosome"/>
</dbReference>
<evidence type="ECO:0000313" key="2">
    <source>
        <dbReference type="Proteomes" id="UP000503011"/>
    </source>
</evidence>
<dbReference type="EMBL" id="AP022871">
    <property type="protein sequence ID" value="BCB89338.1"/>
    <property type="molecule type" value="Genomic_DNA"/>
</dbReference>
<proteinExistence type="predicted"/>
<reference evidence="1 2" key="1">
    <citation type="submission" date="2020-03" db="EMBL/GenBank/DDBJ databases">
        <title>Whole genome shotgun sequence of Phytohabitans suffuscus NBRC 105367.</title>
        <authorList>
            <person name="Komaki H."/>
            <person name="Tamura T."/>
        </authorList>
    </citation>
    <scope>NUCLEOTIDE SEQUENCE [LARGE SCALE GENOMIC DNA]</scope>
    <source>
        <strain evidence="1 2">NBRC 105367</strain>
    </source>
</reference>